<accession>A0AAD7BGB7</accession>
<dbReference type="Proteomes" id="UP001221142">
    <property type="component" value="Unassembled WGS sequence"/>
</dbReference>
<proteinExistence type="predicted"/>
<comment type="caution">
    <text evidence="1">The sequence shown here is derived from an EMBL/GenBank/DDBJ whole genome shotgun (WGS) entry which is preliminary data.</text>
</comment>
<dbReference type="EMBL" id="JARKIF010000017">
    <property type="protein sequence ID" value="KAJ7620307.1"/>
    <property type="molecule type" value="Genomic_DNA"/>
</dbReference>
<protein>
    <submittedName>
        <fullName evidence="1">Uncharacterized protein</fullName>
    </submittedName>
</protein>
<name>A0AAD7BGB7_9AGAR</name>
<gene>
    <name evidence="1" type="ORF">FB45DRAFT_929925</name>
</gene>
<keyword evidence="2" id="KW-1185">Reference proteome</keyword>
<organism evidence="1 2">
    <name type="scientific">Roridomyces roridus</name>
    <dbReference type="NCBI Taxonomy" id="1738132"/>
    <lineage>
        <taxon>Eukaryota</taxon>
        <taxon>Fungi</taxon>
        <taxon>Dikarya</taxon>
        <taxon>Basidiomycota</taxon>
        <taxon>Agaricomycotina</taxon>
        <taxon>Agaricomycetes</taxon>
        <taxon>Agaricomycetidae</taxon>
        <taxon>Agaricales</taxon>
        <taxon>Marasmiineae</taxon>
        <taxon>Mycenaceae</taxon>
        <taxon>Roridomyces</taxon>
    </lineage>
</organism>
<dbReference type="AlphaFoldDB" id="A0AAD7BGB7"/>
<sequence length="293" mass="33520">MSGSQSVPSSLPLELEREIFEQAAYTDPLSVPKLMLVAWRVKIWVEPFLYRILMLVGSASDPKEKGYPFIDDHHLTRASSMPPDVLKTSVRNLWLDWLPHDAAESFISAASQAQNVWATIQFGPTDSLLHAIGSLSPKRLHTHFDDLLALDDLLTLPVLSRLTHLEIFDTSSDNHAEIWRIIAQIRTLSHLAFHEDDSNFLNLCPGLLGTSTALRVLVYKTSRSGLFSVEFFPVLRDLHEDWRFVQMTREYGSRDWRMGALTGVDFWSRAEEFIAKRKSGEIDRLRYIIEEVQ</sequence>
<reference evidence="1" key="1">
    <citation type="submission" date="2023-03" db="EMBL/GenBank/DDBJ databases">
        <title>Massive genome expansion in bonnet fungi (Mycena s.s.) driven by repeated elements and novel gene families across ecological guilds.</title>
        <authorList>
            <consortium name="Lawrence Berkeley National Laboratory"/>
            <person name="Harder C.B."/>
            <person name="Miyauchi S."/>
            <person name="Viragh M."/>
            <person name="Kuo A."/>
            <person name="Thoen E."/>
            <person name="Andreopoulos B."/>
            <person name="Lu D."/>
            <person name="Skrede I."/>
            <person name="Drula E."/>
            <person name="Henrissat B."/>
            <person name="Morin E."/>
            <person name="Kohler A."/>
            <person name="Barry K."/>
            <person name="LaButti K."/>
            <person name="Morin E."/>
            <person name="Salamov A."/>
            <person name="Lipzen A."/>
            <person name="Mereny Z."/>
            <person name="Hegedus B."/>
            <person name="Baldrian P."/>
            <person name="Stursova M."/>
            <person name="Weitz H."/>
            <person name="Taylor A."/>
            <person name="Grigoriev I.V."/>
            <person name="Nagy L.G."/>
            <person name="Martin F."/>
            <person name="Kauserud H."/>
        </authorList>
    </citation>
    <scope>NUCLEOTIDE SEQUENCE</scope>
    <source>
        <strain evidence="1">9284</strain>
    </source>
</reference>
<evidence type="ECO:0000313" key="2">
    <source>
        <dbReference type="Proteomes" id="UP001221142"/>
    </source>
</evidence>
<evidence type="ECO:0000313" key="1">
    <source>
        <dbReference type="EMBL" id="KAJ7620307.1"/>
    </source>
</evidence>